<feature type="domain" description="HTH merR-type" evidence="4">
    <location>
        <begin position="3"/>
        <end position="60"/>
    </location>
</feature>
<dbReference type="InterPro" id="IPR009061">
    <property type="entry name" value="DNA-bd_dom_put_sf"/>
</dbReference>
<accession>A0A919XSN2</accession>
<sequence length="256" mass="29167">MNTYKTSELARLAGIHPNTVRLYEELRLIPKPARESNGYRVFTELHVEQIKLVRLALQVELVQNGLRKQAIRIIKTSASGDFGKAISLTEQYLQQINEEQFRAEEAISIVKKLLSGKNDAQAADNMMALTRKEAADLMQISMDALRNWELNGLLTVTRKHNGYRMYTNDDIRRLKIIRCLRFANYSLASILRMLNTLSLNPDADIREIINTPGESDDIISVCDKLLTSLQNAEQNALTMLTRLEFMNKNFSANPPL</sequence>
<dbReference type="InterPro" id="IPR047057">
    <property type="entry name" value="MerR_fam"/>
</dbReference>
<dbReference type="RefSeq" id="WP_212939155.1">
    <property type="nucleotide sequence ID" value="NZ_BORR01000005.1"/>
</dbReference>
<dbReference type="Proteomes" id="UP000681162">
    <property type="component" value="Unassembled WGS sequence"/>
</dbReference>
<feature type="domain" description="HTH merR-type" evidence="4">
    <location>
        <begin position="128"/>
        <end position="196"/>
    </location>
</feature>
<dbReference type="GO" id="GO:0003677">
    <property type="term" value="F:DNA binding"/>
    <property type="evidence" value="ECO:0007669"/>
    <property type="project" value="UniProtKB-KW"/>
</dbReference>
<dbReference type="Pfam" id="PF00376">
    <property type="entry name" value="MerR"/>
    <property type="match status" value="1"/>
</dbReference>
<reference evidence="5 6" key="1">
    <citation type="submission" date="2021-03" db="EMBL/GenBank/DDBJ databases">
        <title>Antimicrobial resistance genes in bacteria isolated from Japanese honey, and their potential for conferring macrolide and lincosamide resistance in the American foulbrood pathogen Paenibacillus larvae.</title>
        <authorList>
            <person name="Okamoto M."/>
            <person name="Kumagai M."/>
            <person name="Kanamori H."/>
            <person name="Takamatsu D."/>
        </authorList>
    </citation>
    <scope>NUCLEOTIDE SEQUENCE [LARGE SCALE GENOMIC DNA]</scope>
    <source>
        <strain evidence="5 6">J41TS12</strain>
    </source>
</reference>
<proteinExistence type="predicted"/>
<dbReference type="InterPro" id="IPR000551">
    <property type="entry name" value="MerR-type_HTH_dom"/>
</dbReference>
<name>A0A919XSN2_9BACL</name>
<keyword evidence="1" id="KW-0805">Transcription regulation</keyword>
<dbReference type="EMBL" id="BORR01000005">
    <property type="protein sequence ID" value="GIO36833.1"/>
    <property type="molecule type" value="Genomic_DNA"/>
</dbReference>
<dbReference type="Pfam" id="PF13411">
    <property type="entry name" value="MerR_1"/>
    <property type="match status" value="1"/>
</dbReference>
<dbReference type="CDD" id="cd00592">
    <property type="entry name" value="HTH_MerR-like"/>
    <property type="match status" value="1"/>
</dbReference>
<dbReference type="SUPFAM" id="SSF46955">
    <property type="entry name" value="Putative DNA-binding domain"/>
    <property type="match status" value="2"/>
</dbReference>
<dbReference type="Gene3D" id="1.10.1660.10">
    <property type="match status" value="2"/>
</dbReference>
<protein>
    <submittedName>
        <fullName evidence="5">MerR family transcriptional regulator</fullName>
    </submittedName>
</protein>
<keyword evidence="2" id="KW-0238">DNA-binding</keyword>
<evidence type="ECO:0000313" key="5">
    <source>
        <dbReference type="EMBL" id="GIO36833.1"/>
    </source>
</evidence>
<comment type="caution">
    <text evidence="5">The sequence shown here is derived from an EMBL/GenBank/DDBJ whole genome shotgun (WGS) entry which is preliminary data.</text>
</comment>
<dbReference type="PANTHER" id="PTHR30204">
    <property type="entry name" value="REDOX-CYCLING DRUG-SENSING TRANSCRIPTIONAL ACTIVATOR SOXR"/>
    <property type="match status" value="1"/>
</dbReference>
<evidence type="ECO:0000313" key="6">
    <source>
        <dbReference type="Proteomes" id="UP000681162"/>
    </source>
</evidence>
<organism evidence="5 6">
    <name type="scientific">Paenibacillus antibioticophila</name>
    <dbReference type="NCBI Taxonomy" id="1274374"/>
    <lineage>
        <taxon>Bacteria</taxon>
        <taxon>Bacillati</taxon>
        <taxon>Bacillota</taxon>
        <taxon>Bacilli</taxon>
        <taxon>Bacillales</taxon>
        <taxon>Paenibacillaceae</taxon>
        <taxon>Paenibacillus</taxon>
    </lineage>
</organism>
<dbReference type="PROSITE" id="PS50937">
    <property type="entry name" value="HTH_MERR_2"/>
    <property type="match status" value="2"/>
</dbReference>
<evidence type="ECO:0000259" key="4">
    <source>
        <dbReference type="PROSITE" id="PS50937"/>
    </source>
</evidence>
<keyword evidence="3" id="KW-0804">Transcription</keyword>
<gene>
    <name evidence="5" type="ORF">J41TS12_16940</name>
</gene>
<evidence type="ECO:0000256" key="1">
    <source>
        <dbReference type="ARBA" id="ARBA00023015"/>
    </source>
</evidence>
<dbReference type="AlphaFoldDB" id="A0A919XSN2"/>
<keyword evidence="6" id="KW-1185">Reference proteome</keyword>
<evidence type="ECO:0000256" key="3">
    <source>
        <dbReference type="ARBA" id="ARBA00023163"/>
    </source>
</evidence>
<evidence type="ECO:0000256" key="2">
    <source>
        <dbReference type="ARBA" id="ARBA00023125"/>
    </source>
</evidence>
<dbReference type="PANTHER" id="PTHR30204:SF94">
    <property type="entry name" value="HEAVY METAL-DEPENDENT TRANSCRIPTIONAL REGULATOR HI_0293-RELATED"/>
    <property type="match status" value="1"/>
</dbReference>
<dbReference type="SMART" id="SM00422">
    <property type="entry name" value="HTH_MERR"/>
    <property type="match status" value="2"/>
</dbReference>
<dbReference type="GO" id="GO:0003700">
    <property type="term" value="F:DNA-binding transcription factor activity"/>
    <property type="evidence" value="ECO:0007669"/>
    <property type="project" value="InterPro"/>
</dbReference>